<evidence type="ECO:0008006" key="4">
    <source>
        <dbReference type="Google" id="ProtNLM"/>
    </source>
</evidence>
<keyword evidence="1" id="KW-1133">Transmembrane helix</keyword>
<dbReference type="Proteomes" id="UP001057753">
    <property type="component" value="Unassembled WGS sequence"/>
</dbReference>
<evidence type="ECO:0000256" key="1">
    <source>
        <dbReference type="SAM" id="Phobius"/>
    </source>
</evidence>
<dbReference type="AlphaFoldDB" id="A0A9Q4B1P8"/>
<accession>A0A9Q4B1P8</accession>
<sequence length="112" mass="13025">MKECENGYFLFESVVGLCILALVVSIFFPIILQIQLERVTIKEQQEARALLTEEMLVYSDSYQSTPLPNVVEGNYQTYTIQTVKDNKIWFVCLNWEGKNSRAQSVCHSYYKK</sequence>
<protein>
    <recommendedName>
        <fullName evidence="4">Competence protein ComGE</fullName>
    </recommendedName>
</protein>
<organism evidence="2 3">
    <name type="scientific">Salipaludibacillus agaradhaerens</name>
    <name type="common">Bacillus agaradhaerens</name>
    <dbReference type="NCBI Taxonomy" id="76935"/>
    <lineage>
        <taxon>Bacteria</taxon>
        <taxon>Bacillati</taxon>
        <taxon>Bacillota</taxon>
        <taxon>Bacilli</taxon>
        <taxon>Bacillales</taxon>
        <taxon>Bacillaceae</taxon>
    </lineage>
</organism>
<keyword evidence="1" id="KW-0812">Transmembrane</keyword>
<dbReference type="EMBL" id="JABXYM010000001">
    <property type="protein sequence ID" value="MCR6096699.1"/>
    <property type="molecule type" value="Genomic_DNA"/>
</dbReference>
<dbReference type="OrthoDB" id="2935070at2"/>
<keyword evidence="3" id="KW-1185">Reference proteome</keyword>
<evidence type="ECO:0000313" key="3">
    <source>
        <dbReference type="Proteomes" id="UP001057753"/>
    </source>
</evidence>
<proteinExistence type="predicted"/>
<dbReference type="RefSeq" id="WP_078577030.1">
    <property type="nucleotide sequence ID" value="NZ_JABXYM010000001.1"/>
</dbReference>
<evidence type="ECO:0000313" key="2">
    <source>
        <dbReference type="EMBL" id="MCR6096699.1"/>
    </source>
</evidence>
<keyword evidence="1" id="KW-0472">Membrane</keyword>
<reference evidence="2" key="1">
    <citation type="submission" date="2020-06" db="EMBL/GenBank/DDBJ databases">
        <title>Insight into the genomes of haloalkaliphilic bacilli from Kenyan soda lakes.</title>
        <authorList>
            <person name="Mwirichia R."/>
            <person name="Villamizar G.C."/>
            <person name="Poehlein A."/>
            <person name="Mugweru J."/>
            <person name="Kipnyargis A."/>
            <person name="Kiplimo D."/>
            <person name="Orwa P."/>
            <person name="Daniel R."/>
        </authorList>
    </citation>
    <scope>NUCLEOTIDE SEQUENCE</scope>
    <source>
        <strain evidence="2">B1096_S55</strain>
    </source>
</reference>
<feature type="transmembrane region" description="Helical" evidence="1">
    <location>
        <begin position="6"/>
        <end position="32"/>
    </location>
</feature>
<name>A0A9Q4B1P8_SALAG</name>
<gene>
    <name evidence="2" type="ORF">HXA33_09030</name>
</gene>
<comment type="caution">
    <text evidence="2">The sequence shown here is derived from an EMBL/GenBank/DDBJ whole genome shotgun (WGS) entry which is preliminary data.</text>
</comment>